<dbReference type="Gene3D" id="3.40.50.11900">
    <property type="match status" value="1"/>
</dbReference>
<name>A0A1M5ZR07_9FIRM</name>
<gene>
    <name evidence="6" type="ORF">SAMN02746098_03555</name>
</gene>
<protein>
    <submittedName>
        <fullName evidence="6">Benzoyl-CoA reductase/2-hydroxyglutaryl-CoA dehydratase subunit, BcrC/BadD/HgdB</fullName>
    </submittedName>
</protein>
<keyword evidence="4" id="KW-0408">Iron</keyword>
<dbReference type="Proteomes" id="UP000183954">
    <property type="component" value="Unassembled WGS sequence"/>
</dbReference>
<dbReference type="GO" id="GO:0051536">
    <property type="term" value="F:iron-sulfur cluster binding"/>
    <property type="evidence" value="ECO:0007669"/>
    <property type="project" value="UniProtKB-KW"/>
</dbReference>
<dbReference type="Pfam" id="PF06050">
    <property type="entry name" value="HGD-D"/>
    <property type="match status" value="1"/>
</dbReference>
<comment type="similarity">
    <text evidence="2">Belongs to the FldB/FldC dehydratase alpha/beta subunit family.</text>
</comment>
<comment type="cofactor">
    <cofactor evidence="1">
        <name>[4Fe-4S] cluster</name>
        <dbReference type="ChEBI" id="CHEBI:49883"/>
    </cofactor>
</comment>
<dbReference type="OrthoDB" id="355459at2"/>
<dbReference type="PANTHER" id="PTHR30548">
    <property type="entry name" value="2-HYDROXYGLUTARYL-COA DEHYDRATASE, D-COMPONENT-RELATED"/>
    <property type="match status" value="1"/>
</dbReference>
<dbReference type="STRING" id="1121420.SAMN02746098_03555"/>
<evidence type="ECO:0000256" key="1">
    <source>
        <dbReference type="ARBA" id="ARBA00001966"/>
    </source>
</evidence>
<keyword evidence="3" id="KW-0479">Metal-binding</keyword>
<evidence type="ECO:0000313" key="7">
    <source>
        <dbReference type="Proteomes" id="UP000183954"/>
    </source>
</evidence>
<keyword evidence="5" id="KW-0411">Iron-sulfur</keyword>
<evidence type="ECO:0000256" key="3">
    <source>
        <dbReference type="ARBA" id="ARBA00022723"/>
    </source>
</evidence>
<evidence type="ECO:0000256" key="2">
    <source>
        <dbReference type="ARBA" id="ARBA00005806"/>
    </source>
</evidence>
<dbReference type="InterPro" id="IPR010327">
    <property type="entry name" value="FldB/FldC_alpha/beta"/>
</dbReference>
<keyword evidence="7" id="KW-1185">Reference proteome</keyword>
<dbReference type="PANTHER" id="PTHR30548:SF5">
    <property type="entry name" value="SUBUNIT OF OXYGEN-SENSITIVE 2-HYDROXYISOCAPROYL-COA DEHYDRATASE"/>
    <property type="match status" value="1"/>
</dbReference>
<organism evidence="6 7">
    <name type="scientific">Desulfosporosinus lacus DSM 15449</name>
    <dbReference type="NCBI Taxonomy" id="1121420"/>
    <lineage>
        <taxon>Bacteria</taxon>
        <taxon>Bacillati</taxon>
        <taxon>Bacillota</taxon>
        <taxon>Clostridia</taxon>
        <taxon>Eubacteriales</taxon>
        <taxon>Desulfitobacteriaceae</taxon>
        <taxon>Desulfosporosinus</taxon>
    </lineage>
</organism>
<evidence type="ECO:0000256" key="5">
    <source>
        <dbReference type="ARBA" id="ARBA00023014"/>
    </source>
</evidence>
<dbReference type="RefSeq" id="WP_073031049.1">
    <property type="nucleotide sequence ID" value="NZ_FQXJ01000014.1"/>
</dbReference>
<dbReference type="EMBL" id="FQXJ01000014">
    <property type="protein sequence ID" value="SHI26727.1"/>
    <property type="molecule type" value="Genomic_DNA"/>
</dbReference>
<dbReference type="AlphaFoldDB" id="A0A1M5ZR07"/>
<dbReference type="Gene3D" id="1.20.1270.370">
    <property type="match status" value="1"/>
</dbReference>
<sequence>MTQLKDLLSVLENVANNPAQVINKCLEEKRLMIGCAPEYCPEEIVYAAGMLPVGLWGGSTSIKNANLYFPAFACSLVQTTLELGMRGVYDRLAGIIVPAHCDHLKCFGQDWKVAVPQVRFIPLAHPINRKLEAAVEYLKSEYFRIKSVLEEIGGKPISDQALSEAIEIYNDHRKTLREFTTIARDYCTTITPSLRHNVIKSGYFMDKLEHTQLVNSLIRELKKAPPEEWQGKKVILTGIMAEPNEILDMFEDYGLAVAADDLAQESRQFRTDVPQGKDPLEGLARYWSCMEGCSLLYDPQKNRRFMLKTMAEESRADGVVACIMKFCEMEEFDYPIYKKTLEEAKIPLLYLELDLVTPSLEQVRTRIQSFAEMISRKR</sequence>
<dbReference type="Gene3D" id="3.40.50.11890">
    <property type="match status" value="1"/>
</dbReference>
<evidence type="ECO:0000256" key="4">
    <source>
        <dbReference type="ARBA" id="ARBA00023004"/>
    </source>
</evidence>
<proteinExistence type="inferred from homology"/>
<reference evidence="7" key="1">
    <citation type="submission" date="2016-11" db="EMBL/GenBank/DDBJ databases">
        <authorList>
            <person name="Varghese N."/>
            <person name="Submissions S."/>
        </authorList>
    </citation>
    <scope>NUCLEOTIDE SEQUENCE [LARGE SCALE GENOMIC DNA]</scope>
    <source>
        <strain evidence="7">DSM 15449</strain>
    </source>
</reference>
<dbReference type="GO" id="GO:0016836">
    <property type="term" value="F:hydro-lyase activity"/>
    <property type="evidence" value="ECO:0007669"/>
    <property type="project" value="UniProtKB-ARBA"/>
</dbReference>
<evidence type="ECO:0000313" key="6">
    <source>
        <dbReference type="EMBL" id="SHI26727.1"/>
    </source>
</evidence>
<accession>A0A1M5ZR07</accession>
<dbReference type="GO" id="GO:0046872">
    <property type="term" value="F:metal ion binding"/>
    <property type="evidence" value="ECO:0007669"/>
    <property type="project" value="UniProtKB-KW"/>
</dbReference>